<feature type="compositionally biased region" description="Acidic residues" evidence="3">
    <location>
        <begin position="35"/>
        <end position="44"/>
    </location>
</feature>
<evidence type="ECO:0000256" key="2">
    <source>
        <dbReference type="ARBA" id="ARBA00023242"/>
    </source>
</evidence>
<gene>
    <name evidence="4" type="ORF">Din_010421</name>
</gene>
<dbReference type="GO" id="GO:0005634">
    <property type="term" value="C:nucleus"/>
    <property type="evidence" value="ECO:0007669"/>
    <property type="project" value="UniProtKB-SubCell"/>
</dbReference>
<proteinExistence type="predicted"/>
<dbReference type="GO" id="GO:0006950">
    <property type="term" value="P:response to stress"/>
    <property type="evidence" value="ECO:0007669"/>
    <property type="project" value="UniProtKB-ARBA"/>
</dbReference>
<dbReference type="InterPro" id="IPR051992">
    <property type="entry name" value="OxStress_Response_Reg"/>
</dbReference>
<comment type="subcellular location">
    <subcellularLocation>
        <location evidence="1">Nucleus</location>
    </subcellularLocation>
</comment>
<feature type="compositionally biased region" description="Pro residues" evidence="3">
    <location>
        <begin position="204"/>
        <end position="216"/>
    </location>
</feature>
<keyword evidence="2" id="KW-0539">Nucleus</keyword>
<sequence length="261" mass="27883">MMSIFAALDNNTSSRIEASGYMRVPPEHLPGDKVSEEEEEEEEREGALDSCSSSIGKNSDLSGRSSADGEDSGDTEVQSSYKGPLNAMDSLEEVLPIKRGISKFYEGRSKSFTSLARASSSSIKDLVKPENAYTRKRRNLLGATSLVDGGISKRLLSSSSSSRLAMSNSSSENSNFNSKLISTTFPHTLLRLPVRPQLGQSSLPLPPPPPPPPPPSGNFSVWRSFSLADLQQCASVSVSATSTIASASSISDEPAHLDKLN</sequence>
<evidence type="ECO:0000313" key="4">
    <source>
        <dbReference type="EMBL" id="MPA40980.1"/>
    </source>
</evidence>
<organism evidence="4">
    <name type="scientific">Davidia involucrata</name>
    <name type="common">Dove tree</name>
    <dbReference type="NCBI Taxonomy" id="16924"/>
    <lineage>
        <taxon>Eukaryota</taxon>
        <taxon>Viridiplantae</taxon>
        <taxon>Streptophyta</taxon>
        <taxon>Embryophyta</taxon>
        <taxon>Tracheophyta</taxon>
        <taxon>Spermatophyta</taxon>
        <taxon>Magnoliopsida</taxon>
        <taxon>eudicotyledons</taxon>
        <taxon>Gunneridae</taxon>
        <taxon>Pentapetalae</taxon>
        <taxon>asterids</taxon>
        <taxon>Cornales</taxon>
        <taxon>Nyssaceae</taxon>
        <taxon>Davidia</taxon>
    </lineage>
</organism>
<dbReference type="PANTHER" id="PTHR33172:SF37">
    <property type="entry name" value="PROTEIN OXIDATIVE STRESS 3 LIKE 1"/>
    <property type="match status" value="1"/>
</dbReference>
<evidence type="ECO:0000256" key="3">
    <source>
        <dbReference type="SAM" id="MobiDB-lite"/>
    </source>
</evidence>
<dbReference type="EMBL" id="GHES01010421">
    <property type="protein sequence ID" value="MPA40980.1"/>
    <property type="molecule type" value="Transcribed_RNA"/>
</dbReference>
<protein>
    <submittedName>
        <fullName evidence="4">Uncharacterized protein</fullName>
    </submittedName>
</protein>
<name>A0A5B6ZA37_DAVIN</name>
<dbReference type="PANTHER" id="PTHR33172">
    <property type="entry name" value="OS08G0516900 PROTEIN"/>
    <property type="match status" value="1"/>
</dbReference>
<feature type="compositionally biased region" description="Basic and acidic residues" evidence="3">
    <location>
        <begin position="25"/>
        <end position="34"/>
    </location>
</feature>
<feature type="region of interest" description="Disordered" evidence="3">
    <location>
        <begin position="197"/>
        <end position="219"/>
    </location>
</feature>
<feature type="compositionally biased region" description="Polar residues" evidence="3">
    <location>
        <begin position="50"/>
        <end position="65"/>
    </location>
</feature>
<reference evidence="4" key="1">
    <citation type="submission" date="2019-08" db="EMBL/GenBank/DDBJ databases">
        <title>Reference gene set and small RNA set construction with multiple tissues from Davidia involucrata Baill.</title>
        <authorList>
            <person name="Yang H."/>
            <person name="Zhou C."/>
            <person name="Li G."/>
            <person name="Wang J."/>
            <person name="Gao P."/>
            <person name="Wang M."/>
            <person name="Wang R."/>
            <person name="Zhao Y."/>
        </authorList>
    </citation>
    <scope>NUCLEOTIDE SEQUENCE</scope>
    <source>
        <tissue evidence="4">Mixed with DoveR01_LX</tissue>
    </source>
</reference>
<feature type="region of interest" description="Disordered" evidence="3">
    <location>
        <begin position="15"/>
        <end position="84"/>
    </location>
</feature>
<accession>A0A5B6ZA37</accession>
<dbReference type="AlphaFoldDB" id="A0A5B6ZA37"/>
<evidence type="ECO:0000256" key="1">
    <source>
        <dbReference type="ARBA" id="ARBA00004123"/>
    </source>
</evidence>